<dbReference type="PANTHER" id="PTHR14715">
    <property type="entry name" value="FAM124 DOMAIN-CONTAINING PROTEIN-RELATED"/>
    <property type="match status" value="1"/>
</dbReference>
<dbReference type="AlphaFoldDB" id="A0AAD7RFC3"/>
<keyword evidence="5" id="KW-1185">Reference proteome</keyword>
<name>A0AAD7RFC3_9TELE</name>
<evidence type="ECO:0000256" key="1">
    <source>
        <dbReference type="ARBA" id="ARBA00006440"/>
    </source>
</evidence>
<feature type="region of interest" description="Disordered" evidence="2">
    <location>
        <begin position="130"/>
        <end position="223"/>
    </location>
</feature>
<feature type="domain" description="FAM124" evidence="3">
    <location>
        <begin position="232"/>
        <end position="360"/>
    </location>
</feature>
<feature type="region of interest" description="Disordered" evidence="2">
    <location>
        <begin position="1"/>
        <end position="33"/>
    </location>
</feature>
<feature type="compositionally biased region" description="Low complexity" evidence="2">
    <location>
        <begin position="20"/>
        <end position="33"/>
    </location>
</feature>
<evidence type="ECO:0000256" key="2">
    <source>
        <dbReference type="SAM" id="MobiDB-lite"/>
    </source>
</evidence>
<dbReference type="EMBL" id="JAINUG010000300">
    <property type="protein sequence ID" value="KAJ8379172.1"/>
    <property type="molecule type" value="Genomic_DNA"/>
</dbReference>
<organism evidence="4 5">
    <name type="scientific">Aldrovandia affinis</name>
    <dbReference type="NCBI Taxonomy" id="143900"/>
    <lineage>
        <taxon>Eukaryota</taxon>
        <taxon>Metazoa</taxon>
        <taxon>Chordata</taxon>
        <taxon>Craniata</taxon>
        <taxon>Vertebrata</taxon>
        <taxon>Euteleostomi</taxon>
        <taxon>Actinopterygii</taxon>
        <taxon>Neopterygii</taxon>
        <taxon>Teleostei</taxon>
        <taxon>Notacanthiformes</taxon>
        <taxon>Halosauridae</taxon>
        <taxon>Aldrovandia</taxon>
    </lineage>
</organism>
<dbReference type="InterPro" id="IPR046365">
    <property type="entry name" value="FAM124_dom"/>
</dbReference>
<feature type="region of interest" description="Disordered" evidence="2">
    <location>
        <begin position="503"/>
        <end position="559"/>
    </location>
</feature>
<sequence length="614" mass="65439">MEKISAEDDCVDSGAETAGSDCSPMSSGSSELSVGSLQDPFLVSVHIIAEPGRSKPLQQAADALLSCVHRELRLVCVSEHGAWGPRPKPRPPPRPRPAQPALTVTLLVREGLQRLHRALQSPPWRYHPAEWVSTGPGGQDRLTLDPRGQGGLTVGPRGQGGLTLDPRGQGGFSLGQDRLTMGPRGQDGFTRGQDGFSLGPRGQDGLTLDPRGQDGFSLDPGGQDGFPRGQGGFTLGPGTPLWAVGPALSAWATVRFTVFCRHHTFPDAVRLYGLLLRRPLARRRDDSCLYAVYSNPGTEVQLCLRRLPRGRDPGPAHAALVEFRVRDVGALVPLLPRPCTPLSERRWQTEDYDGNKILLQVRGSAHCRRRHTIGQFDDLLVNSSPCTPDPAPAPYMGVAPPPTEPAAPAAPPTARGSRTRRPSQTCPRPVRRTQRPPGSGGLAPGLALCSAPPPAPPPPPPSPALAPPFRLNVDALVGAVETDVDTGKMVDSGAVDFSVVSAYSRPRPRPRPCPALSAPPRDPHASYQGLSHPACPAPLRKSHSISATPSFRPGPGPTVTVSPSPWETAGAGIFCVRKGTQSHDSQHRRQSARAALWVQTARLASGCYAIERES</sequence>
<gene>
    <name evidence="4" type="ORF">AAFF_G00230840</name>
</gene>
<evidence type="ECO:0000313" key="4">
    <source>
        <dbReference type="EMBL" id="KAJ8379172.1"/>
    </source>
</evidence>
<protein>
    <recommendedName>
        <fullName evidence="3">FAM124 domain-containing protein</fullName>
    </recommendedName>
</protein>
<feature type="domain" description="FAM124" evidence="3">
    <location>
        <begin position="43"/>
        <end position="133"/>
    </location>
</feature>
<dbReference type="Proteomes" id="UP001221898">
    <property type="component" value="Unassembled WGS sequence"/>
</dbReference>
<comment type="caution">
    <text evidence="4">The sequence shown here is derived from an EMBL/GenBank/DDBJ whole genome shotgun (WGS) entry which is preliminary data.</text>
</comment>
<dbReference type="PANTHER" id="PTHR14715:SF4">
    <property type="entry name" value="PROTEIN FAM124A"/>
    <property type="match status" value="1"/>
</dbReference>
<proteinExistence type="inferred from homology"/>
<feature type="region of interest" description="Disordered" evidence="2">
    <location>
        <begin position="391"/>
        <end position="467"/>
    </location>
</feature>
<comment type="similarity">
    <text evidence="1">Belongs to the FAM124 family.</text>
</comment>
<evidence type="ECO:0000259" key="3">
    <source>
        <dbReference type="Pfam" id="PF15067"/>
    </source>
</evidence>
<accession>A0AAD7RFC3</accession>
<dbReference type="Pfam" id="PF15067">
    <property type="entry name" value="FAM124"/>
    <property type="match status" value="2"/>
</dbReference>
<feature type="compositionally biased region" description="Pro residues" evidence="2">
    <location>
        <begin position="451"/>
        <end position="466"/>
    </location>
</feature>
<feature type="compositionally biased region" description="Gly residues" evidence="2">
    <location>
        <begin position="148"/>
        <end position="161"/>
    </location>
</feature>
<reference evidence="4" key="1">
    <citation type="journal article" date="2023" name="Science">
        <title>Genome structures resolve the early diversification of teleost fishes.</title>
        <authorList>
            <person name="Parey E."/>
            <person name="Louis A."/>
            <person name="Montfort J."/>
            <person name="Bouchez O."/>
            <person name="Roques C."/>
            <person name="Iampietro C."/>
            <person name="Lluch J."/>
            <person name="Castinel A."/>
            <person name="Donnadieu C."/>
            <person name="Desvignes T."/>
            <person name="Floi Bucao C."/>
            <person name="Jouanno E."/>
            <person name="Wen M."/>
            <person name="Mejri S."/>
            <person name="Dirks R."/>
            <person name="Jansen H."/>
            <person name="Henkel C."/>
            <person name="Chen W.J."/>
            <person name="Zahm M."/>
            <person name="Cabau C."/>
            <person name="Klopp C."/>
            <person name="Thompson A.W."/>
            <person name="Robinson-Rechavi M."/>
            <person name="Braasch I."/>
            <person name="Lecointre G."/>
            <person name="Bobe J."/>
            <person name="Postlethwait J.H."/>
            <person name="Berthelot C."/>
            <person name="Roest Crollius H."/>
            <person name="Guiguen Y."/>
        </authorList>
    </citation>
    <scope>NUCLEOTIDE SEQUENCE</scope>
    <source>
        <strain evidence="4">NC1722</strain>
    </source>
</reference>
<evidence type="ECO:0000313" key="5">
    <source>
        <dbReference type="Proteomes" id="UP001221898"/>
    </source>
</evidence>
<feature type="compositionally biased region" description="Pro residues" evidence="2">
    <location>
        <begin position="391"/>
        <end position="411"/>
    </location>
</feature>
<dbReference type="InterPro" id="IPR029380">
    <property type="entry name" value="FAM124"/>
</dbReference>